<evidence type="ECO:0000259" key="4">
    <source>
        <dbReference type="PROSITE" id="PS50987"/>
    </source>
</evidence>
<dbReference type="InterPro" id="IPR001845">
    <property type="entry name" value="HTH_ArsR_DNA-bd_dom"/>
</dbReference>
<organism evidence="5 6">
    <name type="scientific">Tianweitania sediminis</name>
    <dbReference type="NCBI Taxonomy" id="1502156"/>
    <lineage>
        <taxon>Bacteria</taxon>
        <taxon>Pseudomonadati</taxon>
        <taxon>Pseudomonadota</taxon>
        <taxon>Alphaproteobacteria</taxon>
        <taxon>Hyphomicrobiales</taxon>
        <taxon>Phyllobacteriaceae</taxon>
        <taxon>Tianweitania</taxon>
    </lineage>
</organism>
<gene>
    <name evidence="5" type="ORF">J5Y06_12175</name>
</gene>
<dbReference type="SMART" id="SM00418">
    <property type="entry name" value="HTH_ARSR"/>
    <property type="match status" value="1"/>
</dbReference>
<accession>A0A8J7UK79</accession>
<reference evidence="5" key="1">
    <citation type="submission" date="2021-03" db="EMBL/GenBank/DDBJ databases">
        <title>Genome sequencing and assembly of Tianweitania sediminis.</title>
        <authorList>
            <person name="Chhetri G."/>
        </authorList>
    </citation>
    <scope>NUCLEOTIDE SEQUENCE</scope>
    <source>
        <strain evidence="5">Z8</strain>
    </source>
</reference>
<dbReference type="InterPro" id="IPR051081">
    <property type="entry name" value="HTH_MetalResp_TranReg"/>
</dbReference>
<evidence type="ECO:0000256" key="1">
    <source>
        <dbReference type="ARBA" id="ARBA00023015"/>
    </source>
</evidence>
<dbReference type="GO" id="GO:0003677">
    <property type="term" value="F:DNA binding"/>
    <property type="evidence" value="ECO:0007669"/>
    <property type="project" value="UniProtKB-KW"/>
</dbReference>
<evidence type="ECO:0000313" key="6">
    <source>
        <dbReference type="Proteomes" id="UP000666240"/>
    </source>
</evidence>
<keyword evidence="6" id="KW-1185">Reference proteome</keyword>
<dbReference type="InterPro" id="IPR036388">
    <property type="entry name" value="WH-like_DNA-bd_sf"/>
</dbReference>
<dbReference type="NCBIfam" id="NF033788">
    <property type="entry name" value="HTH_metalloreg"/>
    <property type="match status" value="1"/>
</dbReference>
<dbReference type="Proteomes" id="UP000666240">
    <property type="component" value="Unassembled WGS sequence"/>
</dbReference>
<comment type="caution">
    <text evidence="5">The sequence shown here is derived from an EMBL/GenBank/DDBJ whole genome shotgun (WGS) entry which is preliminary data.</text>
</comment>
<dbReference type="PANTHER" id="PTHR33154:SF28">
    <property type="entry name" value="HTH-TYPE TRANSCRIPTIONAL REGULATOR YGAV-RELATED"/>
    <property type="match status" value="1"/>
</dbReference>
<dbReference type="InterPro" id="IPR011991">
    <property type="entry name" value="ArsR-like_HTH"/>
</dbReference>
<proteinExistence type="predicted"/>
<dbReference type="GO" id="GO:0003700">
    <property type="term" value="F:DNA-binding transcription factor activity"/>
    <property type="evidence" value="ECO:0007669"/>
    <property type="project" value="InterPro"/>
</dbReference>
<dbReference type="AlphaFoldDB" id="A0A8J7UK79"/>
<evidence type="ECO:0000256" key="2">
    <source>
        <dbReference type="ARBA" id="ARBA00023125"/>
    </source>
</evidence>
<dbReference type="PROSITE" id="PS50987">
    <property type="entry name" value="HTH_ARSR_2"/>
    <property type="match status" value="1"/>
</dbReference>
<dbReference type="Gene3D" id="1.10.10.10">
    <property type="entry name" value="Winged helix-like DNA-binding domain superfamily/Winged helix DNA-binding domain"/>
    <property type="match status" value="1"/>
</dbReference>
<evidence type="ECO:0000256" key="3">
    <source>
        <dbReference type="ARBA" id="ARBA00023163"/>
    </source>
</evidence>
<keyword evidence="1" id="KW-0805">Transcription regulation</keyword>
<evidence type="ECO:0000313" key="5">
    <source>
        <dbReference type="EMBL" id="MBP0439409.1"/>
    </source>
</evidence>
<dbReference type="EMBL" id="JAGIYY010000003">
    <property type="protein sequence ID" value="MBP0439409.1"/>
    <property type="molecule type" value="Genomic_DNA"/>
</dbReference>
<keyword evidence="2" id="KW-0238">DNA-binding</keyword>
<feature type="domain" description="HTH arsR-type" evidence="4">
    <location>
        <begin position="5"/>
        <end position="103"/>
    </location>
</feature>
<name>A0A8J7UK79_9HYPH</name>
<keyword evidence="3" id="KW-0804">Transcription</keyword>
<dbReference type="SUPFAM" id="SSF46785">
    <property type="entry name" value="Winged helix' DNA-binding domain"/>
    <property type="match status" value="1"/>
</dbReference>
<dbReference type="RefSeq" id="WP_209335570.1">
    <property type="nucleotide sequence ID" value="NZ_JAGIYY010000003.1"/>
</dbReference>
<protein>
    <submittedName>
        <fullName evidence="5">Winged helix-turn-helix transcriptional regulator</fullName>
    </submittedName>
</protein>
<dbReference type="InterPro" id="IPR036390">
    <property type="entry name" value="WH_DNA-bd_sf"/>
</dbReference>
<dbReference type="PANTHER" id="PTHR33154">
    <property type="entry name" value="TRANSCRIPTIONAL REGULATOR, ARSR FAMILY"/>
    <property type="match status" value="1"/>
</dbReference>
<dbReference type="Pfam" id="PF01022">
    <property type="entry name" value="HTH_5"/>
    <property type="match status" value="1"/>
</dbReference>
<dbReference type="PRINTS" id="PR00778">
    <property type="entry name" value="HTHARSR"/>
</dbReference>
<sequence>MVSKYVMLRAEEVASLLSILGNTKRLLIVCLLVEGEMSVNRIAERVDLSQSALSQHLAKLREQGLVKTRREKQTIYYSLDSALGRDFLASLESLFTAHAPEDNGRKAANAA</sequence>
<dbReference type="CDD" id="cd00090">
    <property type="entry name" value="HTH_ARSR"/>
    <property type="match status" value="1"/>
</dbReference>